<dbReference type="InterPro" id="IPR005471">
    <property type="entry name" value="Tscrpt_reg_IclR_N"/>
</dbReference>
<keyword evidence="1" id="KW-0805">Transcription regulation</keyword>
<sequence>MVQRVIRVLLAFEREDPSLTLSEAARRAELPVSTVRRILKELCDEKMLERTDDGSYRIGIRLFELGLRAPAQRLLREIALPVMEDLFAATQENVHLGVLDGTSMLVIQHVTGHRSVRTPAYFGGRLPAHATANGKAFLAFSPQDTIDRILGSGLSRITKHTVCSESRLRRQLEQARQDGWATAKEENSLGTVSIGAPILRNDGYAGASLSLVFRSSKADVKRYIHAVRTAANTIARIWAREQPHA</sequence>
<dbReference type="PANTHER" id="PTHR30136">
    <property type="entry name" value="HELIX-TURN-HELIX TRANSCRIPTIONAL REGULATOR, ICLR FAMILY"/>
    <property type="match status" value="1"/>
</dbReference>
<dbReference type="Proteomes" id="UP000582974">
    <property type="component" value="Unassembled WGS sequence"/>
</dbReference>
<keyword evidence="3" id="KW-0804">Transcription</keyword>
<evidence type="ECO:0000256" key="3">
    <source>
        <dbReference type="ARBA" id="ARBA00023163"/>
    </source>
</evidence>
<evidence type="ECO:0000313" key="7">
    <source>
        <dbReference type="Proteomes" id="UP000582974"/>
    </source>
</evidence>
<dbReference type="InterPro" id="IPR036390">
    <property type="entry name" value="WH_DNA-bd_sf"/>
</dbReference>
<evidence type="ECO:0000256" key="2">
    <source>
        <dbReference type="ARBA" id="ARBA00023125"/>
    </source>
</evidence>
<dbReference type="InterPro" id="IPR029016">
    <property type="entry name" value="GAF-like_dom_sf"/>
</dbReference>
<keyword evidence="7" id="KW-1185">Reference proteome</keyword>
<evidence type="ECO:0000259" key="4">
    <source>
        <dbReference type="PROSITE" id="PS51077"/>
    </source>
</evidence>
<dbReference type="Gene3D" id="1.10.10.10">
    <property type="entry name" value="Winged helix-like DNA-binding domain superfamily/Winged helix DNA-binding domain"/>
    <property type="match status" value="1"/>
</dbReference>
<comment type="caution">
    <text evidence="6">The sequence shown here is derived from an EMBL/GenBank/DDBJ whole genome shotgun (WGS) entry which is preliminary data.</text>
</comment>
<dbReference type="InterPro" id="IPR036388">
    <property type="entry name" value="WH-like_DNA-bd_sf"/>
</dbReference>
<dbReference type="SUPFAM" id="SSF55781">
    <property type="entry name" value="GAF domain-like"/>
    <property type="match status" value="1"/>
</dbReference>
<evidence type="ECO:0000259" key="5">
    <source>
        <dbReference type="PROSITE" id="PS51078"/>
    </source>
</evidence>
<dbReference type="AlphaFoldDB" id="A0A838A7Z8"/>
<protein>
    <submittedName>
        <fullName evidence="6">IclR family transcriptional regulator</fullName>
    </submittedName>
</protein>
<accession>A0A838A7Z8</accession>
<dbReference type="GO" id="GO:0045892">
    <property type="term" value="P:negative regulation of DNA-templated transcription"/>
    <property type="evidence" value="ECO:0007669"/>
    <property type="project" value="TreeGrafter"/>
</dbReference>
<dbReference type="InterPro" id="IPR014757">
    <property type="entry name" value="Tscrpt_reg_IclR_C"/>
</dbReference>
<reference evidence="6 7" key="1">
    <citation type="submission" date="2020-07" db="EMBL/GenBank/DDBJ databases">
        <title>Genome of Haloechinothrix sp.</title>
        <authorList>
            <person name="Tang S.-K."/>
            <person name="Yang L."/>
            <person name="Zhu W.-Y."/>
        </authorList>
    </citation>
    <scope>NUCLEOTIDE SEQUENCE [LARGE SCALE GENOMIC DNA]</scope>
    <source>
        <strain evidence="6 7">YIM 98757</strain>
    </source>
</reference>
<evidence type="ECO:0000313" key="6">
    <source>
        <dbReference type="EMBL" id="MBA0126180.1"/>
    </source>
</evidence>
<dbReference type="PROSITE" id="PS51078">
    <property type="entry name" value="ICLR_ED"/>
    <property type="match status" value="1"/>
</dbReference>
<dbReference type="Pfam" id="PF09339">
    <property type="entry name" value="HTH_IclR"/>
    <property type="match status" value="1"/>
</dbReference>
<dbReference type="SUPFAM" id="SSF46785">
    <property type="entry name" value="Winged helix' DNA-binding domain"/>
    <property type="match status" value="1"/>
</dbReference>
<dbReference type="SMART" id="SM00346">
    <property type="entry name" value="HTH_ICLR"/>
    <property type="match status" value="1"/>
</dbReference>
<dbReference type="GO" id="GO:0003677">
    <property type="term" value="F:DNA binding"/>
    <property type="evidence" value="ECO:0007669"/>
    <property type="project" value="UniProtKB-KW"/>
</dbReference>
<dbReference type="PANTHER" id="PTHR30136:SF24">
    <property type="entry name" value="HTH-TYPE TRANSCRIPTIONAL REPRESSOR ALLR"/>
    <property type="match status" value="1"/>
</dbReference>
<dbReference type="InterPro" id="IPR050707">
    <property type="entry name" value="HTH_MetabolicPath_Reg"/>
</dbReference>
<dbReference type="EMBL" id="JACCKD010000004">
    <property type="protein sequence ID" value="MBA0126180.1"/>
    <property type="molecule type" value="Genomic_DNA"/>
</dbReference>
<dbReference type="Gene3D" id="3.30.450.40">
    <property type="match status" value="1"/>
</dbReference>
<proteinExistence type="predicted"/>
<dbReference type="GO" id="GO:0003700">
    <property type="term" value="F:DNA-binding transcription factor activity"/>
    <property type="evidence" value="ECO:0007669"/>
    <property type="project" value="TreeGrafter"/>
</dbReference>
<feature type="domain" description="IclR-ED" evidence="5">
    <location>
        <begin position="61"/>
        <end position="240"/>
    </location>
</feature>
<keyword evidence="2" id="KW-0238">DNA-binding</keyword>
<gene>
    <name evidence="6" type="ORF">H0B56_11570</name>
</gene>
<organism evidence="6 7">
    <name type="scientific">Haloechinothrix aidingensis</name>
    <dbReference type="NCBI Taxonomy" id="2752311"/>
    <lineage>
        <taxon>Bacteria</taxon>
        <taxon>Bacillati</taxon>
        <taxon>Actinomycetota</taxon>
        <taxon>Actinomycetes</taxon>
        <taxon>Pseudonocardiales</taxon>
        <taxon>Pseudonocardiaceae</taxon>
        <taxon>Haloechinothrix</taxon>
    </lineage>
</organism>
<dbReference type="Pfam" id="PF01614">
    <property type="entry name" value="IclR_C"/>
    <property type="match status" value="1"/>
</dbReference>
<dbReference type="PROSITE" id="PS51077">
    <property type="entry name" value="HTH_ICLR"/>
    <property type="match status" value="1"/>
</dbReference>
<evidence type="ECO:0000256" key="1">
    <source>
        <dbReference type="ARBA" id="ARBA00023015"/>
    </source>
</evidence>
<name>A0A838A7Z8_9PSEU</name>
<feature type="domain" description="HTH iclR-type" evidence="4">
    <location>
        <begin position="1"/>
        <end position="60"/>
    </location>
</feature>